<accession>A0A8R7UPD4</accession>
<proteinExistence type="predicted"/>
<feature type="region of interest" description="Disordered" evidence="1">
    <location>
        <begin position="119"/>
        <end position="139"/>
    </location>
</feature>
<dbReference type="Gramene" id="TuG1812G0500005568.01.T01">
    <property type="protein sequence ID" value="TuG1812G0500005568.01.T01"/>
    <property type="gene ID" value="TuG1812G0500005568.01"/>
</dbReference>
<reference evidence="2" key="3">
    <citation type="submission" date="2022-06" db="UniProtKB">
        <authorList>
            <consortium name="EnsemblPlants"/>
        </authorList>
    </citation>
    <scope>IDENTIFICATION</scope>
</reference>
<evidence type="ECO:0000313" key="3">
    <source>
        <dbReference type="Proteomes" id="UP000015106"/>
    </source>
</evidence>
<evidence type="ECO:0000313" key="2">
    <source>
        <dbReference type="EnsemblPlants" id="TuG1812G0500005568.01.T01"/>
    </source>
</evidence>
<protein>
    <submittedName>
        <fullName evidence="2">Uncharacterized protein</fullName>
    </submittedName>
</protein>
<evidence type="ECO:0000256" key="1">
    <source>
        <dbReference type="SAM" id="MobiDB-lite"/>
    </source>
</evidence>
<sequence>MEQHVVPCINGPRKAPVHAVAVHLVFHERVGRPGAVLAGMRVRAQDHRLRRVHEHHPHPAGRRPLRRRKLLHLQRAEVELEALDHLLPASVRRPPKAVAVLVPLPALIVRRVDGAQQHRAAEPAVGAGERPQRGPRGHAQRVPHCQVRHVGPLAVVAPDELLGLVQHGRAVEPARRRHHHVVELRHMRRPHLLRLVQVEVPEARVRRPVVVDHLVPDKVWHPEAGHREVVLPVVVHRVLLSRPACDRSTNSGEEADERVLVVPGQRVPDEGDGLAPHHGQEAEGVEAGQVAAVAGGLPPPLEEAQVRPAEPHAVVVLVDDPRGAGVVGVVGRVQVRHPVAPENVTALASPG</sequence>
<organism evidence="2 3">
    <name type="scientific">Triticum urartu</name>
    <name type="common">Red wild einkorn</name>
    <name type="synonym">Crithodium urartu</name>
    <dbReference type="NCBI Taxonomy" id="4572"/>
    <lineage>
        <taxon>Eukaryota</taxon>
        <taxon>Viridiplantae</taxon>
        <taxon>Streptophyta</taxon>
        <taxon>Embryophyta</taxon>
        <taxon>Tracheophyta</taxon>
        <taxon>Spermatophyta</taxon>
        <taxon>Magnoliopsida</taxon>
        <taxon>Liliopsida</taxon>
        <taxon>Poales</taxon>
        <taxon>Poaceae</taxon>
        <taxon>BOP clade</taxon>
        <taxon>Pooideae</taxon>
        <taxon>Triticodae</taxon>
        <taxon>Triticeae</taxon>
        <taxon>Triticinae</taxon>
        <taxon>Triticum</taxon>
    </lineage>
</organism>
<dbReference type="Proteomes" id="UP000015106">
    <property type="component" value="Chromosome 5"/>
</dbReference>
<reference evidence="2" key="2">
    <citation type="submission" date="2018-03" db="EMBL/GenBank/DDBJ databases">
        <title>The Triticum urartu genome reveals the dynamic nature of wheat genome evolution.</title>
        <authorList>
            <person name="Ling H."/>
            <person name="Ma B."/>
            <person name="Shi X."/>
            <person name="Liu H."/>
            <person name="Dong L."/>
            <person name="Sun H."/>
            <person name="Cao Y."/>
            <person name="Gao Q."/>
            <person name="Zheng S."/>
            <person name="Li Y."/>
            <person name="Yu Y."/>
            <person name="Du H."/>
            <person name="Qi M."/>
            <person name="Li Y."/>
            <person name="Yu H."/>
            <person name="Cui Y."/>
            <person name="Wang N."/>
            <person name="Chen C."/>
            <person name="Wu H."/>
            <person name="Zhao Y."/>
            <person name="Zhang J."/>
            <person name="Li Y."/>
            <person name="Zhou W."/>
            <person name="Zhang B."/>
            <person name="Hu W."/>
            <person name="Eijk M."/>
            <person name="Tang J."/>
            <person name="Witsenboer H."/>
            <person name="Zhao S."/>
            <person name="Li Z."/>
            <person name="Zhang A."/>
            <person name="Wang D."/>
            <person name="Liang C."/>
        </authorList>
    </citation>
    <scope>NUCLEOTIDE SEQUENCE [LARGE SCALE GENOMIC DNA]</scope>
    <source>
        <strain evidence="2">cv. G1812</strain>
    </source>
</reference>
<dbReference type="EnsemblPlants" id="TuG1812G0500005568.01.T01">
    <property type="protein sequence ID" value="TuG1812G0500005568.01.T01"/>
    <property type="gene ID" value="TuG1812G0500005568.01"/>
</dbReference>
<dbReference type="AlphaFoldDB" id="A0A8R7UPD4"/>
<keyword evidence="3" id="KW-1185">Reference proteome</keyword>
<reference evidence="3" key="1">
    <citation type="journal article" date="2013" name="Nature">
        <title>Draft genome of the wheat A-genome progenitor Triticum urartu.</title>
        <authorList>
            <person name="Ling H.Q."/>
            <person name="Zhao S."/>
            <person name="Liu D."/>
            <person name="Wang J."/>
            <person name="Sun H."/>
            <person name="Zhang C."/>
            <person name="Fan H."/>
            <person name="Li D."/>
            <person name="Dong L."/>
            <person name="Tao Y."/>
            <person name="Gao C."/>
            <person name="Wu H."/>
            <person name="Li Y."/>
            <person name="Cui Y."/>
            <person name="Guo X."/>
            <person name="Zheng S."/>
            <person name="Wang B."/>
            <person name="Yu K."/>
            <person name="Liang Q."/>
            <person name="Yang W."/>
            <person name="Lou X."/>
            <person name="Chen J."/>
            <person name="Feng M."/>
            <person name="Jian J."/>
            <person name="Zhang X."/>
            <person name="Luo G."/>
            <person name="Jiang Y."/>
            <person name="Liu J."/>
            <person name="Wang Z."/>
            <person name="Sha Y."/>
            <person name="Zhang B."/>
            <person name="Wu H."/>
            <person name="Tang D."/>
            <person name="Shen Q."/>
            <person name="Xue P."/>
            <person name="Zou S."/>
            <person name="Wang X."/>
            <person name="Liu X."/>
            <person name="Wang F."/>
            <person name="Yang Y."/>
            <person name="An X."/>
            <person name="Dong Z."/>
            <person name="Zhang K."/>
            <person name="Zhang X."/>
            <person name="Luo M.C."/>
            <person name="Dvorak J."/>
            <person name="Tong Y."/>
            <person name="Wang J."/>
            <person name="Yang H."/>
            <person name="Li Z."/>
            <person name="Wang D."/>
            <person name="Zhang A."/>
            <person name="Wang J."/>
        </authorList>
    </citation>
    <scope>NUCLEOTIDE SEQUENCE</scope>
    <source>
        <strain evidence="3">cv. G1812</strain>
    </source>
</reference>
<name>A0A8R7UPD4_TRIUA</name>